<evidence type="ECO:0000313" key="15">
    <source>
        <dbReference type="EMBL" id="SIQ55954.1"/>
    </source>
</evidence>
<dbReference type="InterPro" id="IPR046373">
    <property type="entry name" value="Acyl-CoA_Oxase/DH_mid-dom_sf"/>
</dbReference>
<dbReference type="SUPFAM" id="SSF56645">
    <property type="entry name" value="Acyl-CoA dehydrogenase NM domain-like"/>
    <property type="match status" value="1"/>
</dbReference>
<organism evidence="15 16">
    <name type="scientific">Aromatoleum tolulyticum</name>
    <dbReference type="NCBI Taxonomy" id="34027"/>
    <lineage>
        <taxon>Bacteria</taxon>
        <taxon>Pseudomonadati</taxon>
        <taxon>Pseudomonadota</taxon>
        <taxon>Betaproteobacteria</taxon>
        <taxon>Rhodocyclales</taxon>
        <taxon>Rhodocyclaceae</taxon>
        <taxon>Aromatoleum</taxon>
    </lineage>
</organism>
<evidence type="ECO:0000256" key="10">
    <source>
        <dbReference type="RuleBase" id="RU362125"/>
    </source>
</evidence>
<sequence length="598" mass="63939">MSQYTAPIRDMQFVMRELAGLDEVAKLPGCEEVSADLVDAILDEANKFASGVLAPLNRIGDQEGAKWDNGDVRTAPGWKDAYKQFAEAGWTALACEPEFGGQGLPKLVATAVMEMWKSANMAFSLCPMLTSGAIEAVTLRGTDEQKAAYLPKMVSGEWTGTMNLTEPQAGSDLAAVRTRAEPQPDGTYRIFGQKIFITYGEHDMTDNIVHLVLARLPDAPEGVKGISLFVVPKFLLNADGTPGARNDVHCVSIEHKLGIHASPTCVLAFGDHGGAIGTLVGEENRGLEYMFIMMNEARFAVGMEGVALSERAYQHALAYAKDRVQGTEMGVRGGPKVSIIHHPDVRRMLMSMKSQTEAMRALAYVVAAANDAAHRDPDAAVRAENQAFVDLMIPVVKGWSTENSIDVASTGVQVHGGMGFIEETGAAQHLRDSRITTIYEGTTAIQANDLIGRKTAREGGVTIKALIAEMRGVVAQLGEHGGDEAFVAIRKSLESGIASLEAAVEYVLATYGKDIKAASVGSVPFLKLLGIVAGGWLMARAALVSSMRIAEGSSDEFYKTKIVTARFYADHILPQAQALSYSVVNGAAGALALDEAQF</sequence>
<dbReference type="Gene3D" id="1.10.540.10">
    <property type="entry name" value="Acyl-CoA dehydrogenase/oxidase, N-terminal domain"/>
    <property type="match status" value="1"/>
</dbReference>
<reference evidence="16" key="1">
    <citation type="submission" date="2017-01" db="EMBL/GenBank/DDBJ databases">
        <authorList>
            <person name="Varghese N."/>
            <person name="Submissions S."/>
        </authorList>
    </citation>
    <scope>NUCLEOTIDE SEQUENCE [LARGE SCALE GENOMIC DNA]</scope>
    <source>
        <strain evidence="16">ATCC 51758</strain>
    </source>
</reference>
<evidence type="ECO:0000259" key="13">
    <source>
        <dbReference type="Pfam" id="PF02771"/>
    </source>
</evidence>
<comment type="catalytic activity">
    <reaction evidence="6">
        <text>3-(methylsulfanyl)propanoyl-CoA + oxidized [electron-transfer flavoprotein] + H(+) = 3-(methylsulfanyl)acryloyl-CoA + reduced [electron-transfer flavoprotein]</text>
        <dbReference type="Rhea" id="RHEA:52612"/>
        <dbReference type="Rhea" id="RHEA-COMP:10685"/>
        <dbReference type="Rhea" id="RHEA-COMP:10686"/>
        <dbReference type="ChEBI" id="CHEBI:15378"/>
        <dbReference type="ChEBI" id="CHEBI:57692"/>
        <dbReference type="ChEBI" id="CHEBI:58307"/>
        <dbReference type="ChEBI" id="CHEBI:82815"/>
        <dbReference type="ChEBI" id="CHEBI:84994"/>
        <dbReference type="EC" id="1.3.99.41"/>
    </reaction>
    <physiologicalReaction direction="left-to-right" evidence="6">
        <dbReference type="Rhea" id="RHEA:52613"/>
    </physiologicalReaction>
</comment>
<dbReference type="AlphaFoldDB" id="A0A1N6TRS5"/>
<dbReference type="Pfam" id="PF12806">
    <property type="entry name" value="Acyl-CoA_dh_C"/>
    <property type="match status" value="1"/>
</dbReference>
<dbReference type="InterPro" id="IPR052166">
    <property type="entry name" value="Diverse_Acyl-CoA_DH"/>
</dbReference>
<dbReference type="STRING" id="34027.SAMN05421829_10586"/>
<evidence type="ECO:0000259" key="12">
    <source>
        <dbReference type="Pfam" id="PF02770"/>
    </source>
</evidence>
<evidence type="ECO:0000256" key="4">
    <source>
        <dbReference type="ARBA" id="ARBA00022827"/>
    </source>
</evidence>
<dbReference type="PANTHER" id="PTHR42803:SF1">
    <property type="entry name" value="BROAD-SPECIFICITY LINEAR ACYL-COA DEHYDROGENASE FADE5"/>
    <property type="match status" value="1"/>
</dbReference>
<protein>
    <recommendedName>
        <fullName evidence="9">3-methylmercaptopropionyl-CoA dehydrogenase</fullName>
        <ecNumber evidence="8">1.3.99.41</ecNumber>
    </recommendedName>
</protein>
<comment type="cofactor">
    <cofactor evidence="1 10">
        <name>FAD</name>
        <dbReference type="ChEBI" id="CHEBI:57692"/>
    </cofactor>
</comment>
<gene>
    <name evidence="15" type="ORF">SAMN05421829_10586</name>
</gene>
<dbReference type="InterPro" id="IPR006091">
    <property type="entry name" value="Acyl-CoA_Oxase/DH_mid-dom"/>
</dbReference>
<dbReference type="GO" id="GO:0050660">
    <property type="term" value="F:flavin adenine dinucleotide binding"/>
    <property type="evidence" value="ECO:0007669"/>
    <property type="project" value="InterPro"/>
</dbReference>
<keyword evidence="5 10" id="KW-0560">Oxidoreductase</keyword>
<dbReference type="InterPro" id="IPR013786">
    <property type="entry name" value="AcylCoA_DH/ox_N"/>
</dbReference>
<dbReference type="PANTHER" id="PTHR42803">
    <property type="entry name" value="ACYL-COA DEHYDROGENASE"/>
    <property type="match status" value="1"/>
</dbReference>
<feature type="domain" description="Acyl-CoA oxidase/dehydrogenase middle" evidence="12">
    <location>
        <begin position="162"/>
        <end position="270"/>
    </location>
</feature>
<evidence type="ECO:0000256" key="8">
    <source>
        <dbReference type="ARBA" id="ARBA00066694"/>
    </source>
</evidence>
<dbReference type="EC" id="1.3.99.41" evidence="8"/>
<keyword evidence="3 10" id="KW-0285">Flavoprotein</keyword>
<dbReference type="EMBL" id="FTMD01000005">
    <property type="protein sequence ID" value="SIQ55954.1"/>
    <property type="molecule type" value="Genomic_DNA"/>
</dbReference>
<dbReference type="Gene3D" id="2.40.110.10">
    <property type="entry name" value="Butyryl-CoA Dehydrogenase, subunit A, domain 2"/>
    <property type="match status" value="1"/>
</dbReference>
<evidence type="ECO:0000256" key="7">
    <source>
        <dbReference type="ARBA" id="ARBA00058683"/>
    </source>
</evidence>
<dbReference type="Pfam" id="PF02770">
    <property type="entry name" value="Acyl-CoA_dh_M"/>
    <property type="match status" value="1"/>
</dbReference>
<evidence type="ECO:0000256" key="9">
    <source>
        <dbReference type="ARBA" id="ARBA00069043"/>
    </source>
</evidence>
<dbReference type="SUPFAM" id="SSF47203">
    <property type="entry name" value="Acyl-CoA dehydrogenase C-terminal domain-like"/>
    <property type="match status" value="1"/>
</dbReference>
<dbReference type="GO" id="GO:0016627">
    <property type="term" value="F:oxidoreductase activity, acting on the CH-CH group of donors"/>
    <property type="evidence" value="ECO:0007669"/>
    <property type="project" value="InterPro"/>
</dbReference>
<feature type="domain" description="Acyl-CoA dehydrogenase/oxidase N-terminal" evidence="13">
    <location>
        <begin position="40"/>
        <end position="157"/>
    </location>
</feature>
<dbReference type="Gene3D" id="1.20.140.10">
    <property type="entry name" value="Butyryl-CoA Dehydrogenase, subunit A, domain 3"/>
    <property type="match status" value="1"/>
</dbReference>
<keyword evidence="4 10" id="KW-0274">FAD</keyword>
<evidence type="ECO:0000256" key="1">
    <source>
        <dbReference type="ARBA" id="ARBA00001974"/>
    </source>
</evidence>
<dbReference type="InterPro" id="IPR036250">
    <property type="entry name" value="AcylCo_DH-like_C"/>
</dbReference>
<evidence type="ECO:0000259" key="11">
    <source>
        <dbReference type="Pfam" id="PF00441"/>
    </source>
</evidence>
<dbReference type="FunFam" id="2.40.110.10:FF:000031">
    <property type="entry name" value="Acyl-CoA dehydrogenase, putative"/>
    <property type="match status" value="1"/>
</dbReference>
<evidence type="ECO:0000259" key="14">
    <source>
        <dbReference type="Pfam" id="PF12806"/>
    </source>
</evidence>
<accession>A0A1N6TRS5</accession>
<proteinExistence type="inferred from homology"/>
<evidence type="ECO:0000256" key="6">
    <source>
        <dbReference type="ARBA" id="ARBA00051388"/>
    </source>
</evidence>
<comment type="similarity">
    <text evidence="2 10">Belongs to the acyl-CoA dehydrogenase family.</text>
</comment>
<feature type="domain" description="Acetyl-CoA dehydrogenase-like C-terminal" evidence="14">
    <location>
        <begin position="467"/>
        <end position="594"/>
    </location>
</feature>
<evidence type="ECO:0000256" key="5">
    <source>
        <dbReference type="ARBA" id="ARBA00023002"/>
    </source>
</evidence>
<name>A0A1N6TRS5_9RHOO</name>
<dbReference type="InterPro" id="IPR009075">
    <property type="entry name" value="AcylCo_DH/oxidase_C"/>
</dbReference>
<evidence type="ECO:0000256" key="3">
    <source>
        <dbReference type="ARBA" id="ARBA00022630"/>
    </source>
</evidence>
<dbReference type="InterPro" id="IPR009100">
    <property type="entry name" value="AcylCoA_DH/oxidase_NM_dom_sf"/>
</dbReference>
<evidence type="ECO:0000256" key="2">
    <source>
        <dbReference type="ARBA" id="ARBA00009347"/>
    </source>
</evidence>
<evidence type="ECO:0000313" key="16">
    <source>
        <dbReference type="Proteomes" id="UP000186819"/>
    </source>
</evidence>
<keyword evidence="16" id="KW-1185">Reference proteome</keyword>
<dbReference type="OrthoDB" id="9764895at2"/>
<comment type="function">
    <text evidence="7">Involved in the assimilation of dimethylsulphoniopropionate (DMSP), an important compound in the fixation of carbon in marine phytoplankton, by mediating the conversion of 3-(methylthio)propanoyl-CoA (MMPA-CoA) to 3-(methylthio)acryloyl-CoA (MTA-CoA).</text>
</comment>
<dbReference type="Pfam" id="PF02771">
    <property type="entry name" value="Acyl-CoA_dh_N"/>
    <property type="match status" value="1"/>
</dbReference>
<dbReference type="Pfam" id="PF00441">
    <property type="entry name" value="Acyl-CoA_dh_1"/>
    <property type="match status" value="1"/>
</dbReference>
<feature type="domain" description="Acyl-CoA dehydrogenase/oxidase C-terminal" evidence="11">
    <location>
        <begin position="284"/>
        <end position="450"/>
    </location>
</feature>
<dbReference type="Proteomes" id="UP000186819">
    <property type="component" value="Unassembled WGS sequence"/>
</dbReference>
<dbReference type="RefSeq" id="WP_076601781.1">
    <property type="nucleotide sequence ID" value="NZ_FTMD01000005.1"/>
</dbReference>
<dbReference type="InterPro" id="IPR037069">
    <property type="entry name" value="AcylCoA_DH/ox_N_sf"/>
</dbReference>
<dbReference type="InterPro" id="IPR025878">
    <property type="entry name" value="Acyl-CoA_dh-like_C_dom"/>
</dbReference>